<dbReference type="RefSeq" id="WP_246182246.1">
    <property type="nucleotide sequence ID" value="NZ_CABPRV010000010.1"/>
</dbReference>
<dbReference type="InterPro" id="IPR010737">
    <property type="entry name" value="4-carb_acid_sugar_kinase_N"/>
</dbReference>
<keyword evidence="5" id="KW-0067">ATP-binding</keyword>
<evidence type="ECO:0000256" key="6">
    <source>
        <dbReference type="ARBA" id="ARBA00023277"/>
    </source>
</evidence>
<dbReference type="Gene3D" id="3.40.50.10840">
    <property type="entry name" value="Putative sugar-binding, N-terminal domain"/>
    <property type="match status" value="1"/>
</dbReference>
<evidence type="ECO:0000256" key="3">
    <source>
        <dbReference type="ARBA" id="ARBA00022741"/>
    </source>
</evidence>
<dbReference type="SUPFAM" id="SSF142764">
    <property type="entry name" value="YgbK-like"/>
    <property type="match status" value="1"/>
</dbReference>
<dbReference type="InterPro" id="IPR031475">
    <property type="entry name" value="NBD_C"/>
</dbReference>
<reference evidence="9 10" key="1">
    <citation type="submission" date="2019-08" db="EMBL/GenBank/DDBJ databases">
        <authorList>
            <person name="Peeters C."/>
        </authorList>
    </citation>
    <scope>NUCLEOTIDE SEQUENCE [LARGE SCALE GENOMIC DNA]</scope>
    <source>
        <strain evidence="9 10">LMG 20602</strain>
    </source>
</reference>
<gene>
    <name evidence="9" type="ORF">PCA20602_03969</name>
</gene>
<dbReference type="Proteomes" id="UP000366065">
    <property type="component" value="Unassembled WGS sequence"/>
</dbReference>
<evidence type="ECO:0000259" key="7">
    <source>
        <dbReference type="Pfam" id="PF07005"/>
    </source>
</evidence>
<dbReference type="InterPro" id="IPR037051">
    <property type="entry name" value="4-carb_acid_sugar_kinase_N_sf"/>
</dbReference>
<accession>A0ABY6WEG3</accession>
<feature type="domain" description="Four-carbon acid sugar kinase nucleotide binding" evidence="8">
    <location>
        <begin position="302"/>
        <end position="459"/>
    </location>
</feature>
<feature type="domain" description="Four-carbon acid sugar kinase N-terminal" evidence="7">
    <location>
        <begin position="18"/>
        <end position="270"/>
    </location>
</feature>
<keyword evidence="10" id="KW-1185">Reference proteome</keyword>
<protein>
    <submittedName>
        <fullName evidence="9">Lipoprotein</fullName>
    </submittedName>
</protein>
<evidence type="ECO:0000256" key="4">
    <source>
        <dbReference type="ARBA" id="ARBA00022777"/>
    </source>
</evidence>
<evidence type="ECO:0000256" key="1">
    <source>
        <dbReference type="ARBA" id="ARBA00005715"/>
    </source>
</evidence>
<keyword evidence="6" id="KW-0119">Carbohydrate metabolism</keyword>
<sequence>MPIDTIEATADAMHRPQLLYYGDDFTGATDALATAARAGLRSVLLFGPPDEARLASLGALDCLGIAGVSRSLAPAAMRDELGPIADLARRLKPAVLHYKTCSTFDSGPDVGSIGEAMRALAPAMPSQWTAIVGGQPNLGRYCLFGNLFAAAGAGGEVFRLDRHPTMSRHPVTPMHEADLRRHLAAQGVSDIGLMPWTGYVPSAGVTEADAVARIAQVTSRLESLRASGVVNVLWDVAATSDLAEIGSVLWAQAQQAPLLAVGPSSVTQALSSAMTRGATPQTPETAGAARTERVAAASGPVLVLAGSLSPVTARQVSAARSFEIVRLDAARLVQGDGRYLASVADELTQHLRAGRHTLACTVPSAGREGDGASVSALALAQAGGRLLRKVLQAAPVSRAAIAGGDTSSHGVRGLDAWGLTYAGTLSAGAPLCRLRSDCATLDGMEILLKGGQMGDEDLFERLVHGN</sequence>
<dbReference type="Pfam" id="PF07005">
    <property type="entry name" value="SBD_N"/>
    <property type="match status" value="1"/>
</dbReference>
<evidence type="ECO:0000313" key="10">
    <source>
        <dbReference type="Proteomes" id="UP000366065"/>
    </source>
</evidence>
<proteinExistence type="inferred from homology"/>
<dbReference type="Gene3D" id="3.40.980.20">
    <property type="entry name" value="Four-carbon acid sugar kinase, nucleotide binding domain"/>
    <property type="match status" value="1"/>
</dbReference>
<keyword evidence="2" id="KW-0808">Transferase</keyword>
<name>A0ABY6WEG3_9BURK</name>
<comment type="caution">
    <text evidence="9">The sequence shown here is derived from an EMBL/GenBank/DDBJ whole genome shotgun (WGS) entry which is preliminary data.</text>
</comment>
<keyword evidence="9" id="KW-0449">Lipoprotein</keyword>
<dbReference type="Pfam" id="PF17042">
    <property type="entry name" value="NBD_C"/>
    <property type="match status" value="1"/>
</dbReference>
<dbReference type="EMBL" id="CABPRV010000010">
    <property type="protein sequence ID" value="VVE37109.1"/>
    <property type="molecule type" value="Genomic_DNA"/>
</dbReference>
<evidence type="ECO:0000259" key="8">
    <source>
        <dbReference type="Pfam" id="PF17042"/>
    </source>
</evidence>
<keyword evidence="4" id="KW-0418">Kinase</keyword>
<comment type="similarity">
    <text evidence="1">Belongs to the four-carbon acid sugar kinase family.</text>
</comment>
<dbReference type="InterPro" id="IPR042213">
    <property type="entry name" value="NBD_C_sf"/>
</dbReference>
<keyword evidence="3" id="KW-0547">Nucleotide-binding</keyword>
<evidence type="ECO:0000313" key="9">
    <source>
        <dbReference type="EMBL" id="VVE37109.1"/>
    </source>
</evidence>
<evidence type="ECO:0000256" key="5">
    <source>
        <dbReference type="ARBA" id="ARBA00022840"/>
    </source>
</evidence>
<evidence type="ECO:0000256" key="2">
    <source>
        <dbReference type="ARBA" id="ARBA00022679"/>
    </source>
</evidence>
<organism evidence="9 10">
    <name type="scientific">Pandoraea capi</name>
    <dbReference type="NCBI Taxonomy" id="2508286"/>
    <lineage>
        <taxon>Bacteria</taxon>
        <taxon>Pseudomonadati</taxon>
        <taxon>Pseudomonadota</taxon>
        <taxon>Betaproteobacteria</taxon>
        <taxon>Burkholderiales</taxon>
        <taxon>Burkholderiaceae</taxon>
        <taxon>Pandoraea</taxon>
    </lineage>
</organism>